<protein>
    <submittedName>
        <fullName evidence="1">Uncharacterized protein</fullName>
    </submittedName>
</protein>
<keyword evidence="2" id="KW-1185">Reference proteome</keyword>
<dbReference type="AlphaFoldDB" id="A0A2W7P757"/>
<dbReference type="Proteomes" id="UP000249638">
    <property type="component" value="Unassembled WGS sequence"/>
</dbReference>
<dbReference type="EMBL" id="QKZN01000002">
    <property type="protein sequence ID" value="PZX32044.1"/>
    <property type="molecule type" value="Genomic_DNA"/>
</dbReference>
<name>A0A2W7P757_9BURK</name>
<gene>
    <name evidence="1" type="ORF">C7416_102204</name>
</gene>
<accession>A0A2W7P757</accession>
<reference evidence="1" key="1">
    <citation type="submission" date="2018-06" db="EMBL/GenBank/DDBJ databases">
        <title>Genomic Encyclopedia of Type Strains, Phase IV (KMG-V): Genome sequencing to study the core and pangenomes of soil and plant-associated prokaryotes.</title>
        <authorList>
            <person name="Whitman W."/>
        </authorList>
    </citation>
    <scope>NUCLEOTIDE SEQUENCE [LARGE SCALE GENOMIC DNA]</scope>
    <source>
        <strain evidence="1">MLR2-44</strain>
    </source>
</reference>
<evidence type="ECO:0000313" key="2">
    <source>
        <dbReference type="Proteomes" id="UP000249638"/>
    </source>
</evidence>
<proteinExistence type="predicted"/>
<organism evidence="1 2">
    <name type="scientific">Cupriavidus phytorum</name>
    <dbReference type="NCBI Taxonomy" id="3024399"/>
    <lineage>
        <taxon>Bacteria</taxon>
        <taxon>Pseudomonadati</taxon>
        <taxon>Pseudomonadota</taxon>
        <taxon>Betaproteobacteria</taxon>
        <taxon>Burkholderiales</taxon>
        <taxon>Burkholderiaceae</taxon>
        <taxon>Cupriavidus</taxon>
    </lineage>
</organism>
<sequence length="217" mass="23894">MNAVFADTRQALYVAHMVMALPPRQKTPFRTALIRAMEATPNLTGMQEAWLEQLRGSPSDSTVDFGGLTSDEVRGQCAMVMSAVDSKLPAPERAVVRARFTPAEYEEIGAGGQRHRRYFYGPGRVEGIRYLADWLAHGSAITGPALDMLVAKAFANHERLAVSFRDMAQSFGGNHMTYARAFPKIRERLRELEAVAVSRLDDYFAAMGLITPAGVEA</sequence>
<evidence type="ECO:0000313" key="1">
    <source>
        <dbReference type="EMBL" id="PZX32044.1"/>
    </source>
</evidence>
<comment type="caution">
    <text evidence="1">The sequence shown here is derived from an EMBL/GenBank/DDBJ whole genome shotgun (WGS) entry which is preliminary data.</text>
</comment>